<dbReference type="Proteomes" id="UP000004095">
    <property type="component" value="Unassembled WGS sequence"/>
</dbReference>
<dbReference type="AlphaFoldDB" id="A1ZP54"/>
<evidence type="ECO:0000313" key="1">
    <source>
        <dbReference type="EMBL" id="EAY27846.1"/>
    </source>
</evidence>
<dbReference type="CDD" id="cd09748">
    <property type="entry name" value="Cmr3_III-B"/>
    <property type="match status" value="1"/>
</dbReference>
<dbReference type="Gene3D" id="2.60.40.4350">
    <property type="match status" value="1"/>
</dbReference>
<proteinExistence type="predicted"/>
<accession>A1ZP54</accession>
<name>A1ZP54_MICM2</name>
<dbReference type="eggNOG" id="COG1769">
    <property type="taxonomic scope" value="Bacteria"/>
</dbReference>
<dbReference type="InterPro" id="IPR010165">
    <property type="entry name" value="CRISPR-Cmr3_IIIB"/>
</dbReference>
<evidence type="ECO:0000313" key="2">
    <source>
        <dbReference type="Proteomes" id="UP000004095"/>
    </source>
</evidence>
<dbReference type="NCBIfam" id="TIGR01888">
    <property type="entry name" value="cas_cmr3"/>
    <property type="match status" value="1"/>
</dbReference>
<keyword evidence="2" id="KW-1185">Reference proteome</keyword>
<gene>
    <name evidence="1" type="ORF">M23134_00287</name>
</gene>
<dbReference type="Pfam" id="PF09700">
    <property type="entry name" value="Cas_Cmr3"/>
    <property type="match status" value="1"/>
</dbReference>
<protein>
    <submittedName>
        <fullName evidence="1">Crispr-associated protein, Cmr3 family</fullName>
    </submittedName>
</protein>
<dbReference type="InterPro" id="IPR019117">
    <property type="entry name" value="CRISPR-assoc_protein_Cmr3"/>
</dbReference>
<dbReference type="Gene3D" id="3.30.70.2940">
    <property type="match status" value="1"/>
</dbReference>
<dbReference type="OrthoDB" id="6162707at2"/>
<sequence length="370" mass="40665">MKIKIDALDTLFFRDGKPFSLGEETWAEGLFPPGPGVFYGALRSLYFSLHPHEMGKAGQTNDPTAHLRIKGIYFLVNNKLHIECPLDYVQEKQDEAPCLLQLQALPDSIAATSFQLSHWLAPPQEAQVENIEGLIDERTLKEYALENHSDRGVSPWSDYLQVEPKVGIGRSKLTNATLEGLLYRVGMVRPVFGEKGHYSALSMVLDFEGLPAMESLPAKGFFRLGGEGKAVSYEVFEPTIQLPSQVVAQANIFKLVLLTPALFDNGWCPASIHPQTGKGRLAIDNQKTVEVELLAAATGKPVPVGGFDMHTQLPKPMLKAVPAGAVYYFRLTNAEDAPLLQQKFSPASLSDQRANEGFGLALFIQTNNSL</sequence>
<organism evidence="1 2">
    <name type="scientific">Microscilla marina ATCC 23134</name>
    <dbReference type="NCBI Taxonomy" id="313606"/>
    <lineage>
        <taxon>Bacteria</taxon>
        <taxon>Pseudomonadati</taxon>
        <taxon>Bacteroidota</taxon>
        <taxon>Cytophagia</taxon>
        <taxon>Cytophagales</taxon>
        <taxon>Microscillaceae</taxon>
        <taxon>Microscilla</taxon>
    </lineage>
</organism>
<comment type="caution">
    <text evidence="1">The sequence shown here is derived from an EMBL/GenBank/DDBJ whole genome shotgun (WGS) entry which is preliminary data.</text>
</comment>
<reference evidence="1 2" key="1">
    <citation type="submission" date="2007-01" db="EMBL/GenBank/DDBJ databases">
        <authorList>
            <person name="Haygood M."/>
            <person name="Podell S."/>
            <person name="Anderson C."/>
            <person name="Hopkinson B."/>
            <person name="Roe K."/>
            <person name="Barbeau K."/>
            <person name="Gaasterland T."/>
            <person name="Ferriera S."/>
            <person name="Johnson J."/>
            <person name="Kravitz S."/>
            <person name="Beeson K."/>
            <person name="Sutton G."/>
            <person name="Rogers Y.-H."/>
            <person name="Friedman R."/>
            <person name="Frazier M."/>
            <person name="Venter J.C."/>
        </authorList>
    </citation>
    <scope>NUCLEOTIDE SEQUENCE [LARGE SCALE GENOMIC DNA]</scope>
    <source>
        <strain evidence="1 2">ATCC 23134</strain>
    </source>
</reference>
<dbReference type="EMBL" id="AAWS01000020">
    <property type="protein sequence ID" value="EAY27846.1"/>
    <property type="molecule type" value="Genomic_DNA"/>
</dbReference>
<dbReference type="RefSeq" id="WP_002698846.1">
    <property type="nucleotide sequence ID" value="NZ_AAWS01000020.1"/>
</dbReference>